<dbReference type="FunFam" id="1.50.10.10:FF:000015">
    <property type="entry name" value="alpha-1,2-Mannosidase"/>
    <property type="match status" value="1"/>
</dbReference>
<dbReference type="GO" id="GO:0044322">
    <property type="term" value="C:endoplasmic reticulum quality control compartment"/>
    <property type="evidence" value="ECO:0007669"/>
    <property type="project" value="GOC"/>
</dbReference>
<dbReference type="AlphaFoldDB" id="A0A6P4J0S9"/>
<keyword evidence="10" id="KW-0732">Signal</keyword>
<keyword evidence="4" id="KW-0325">Glycoprotein</keyword>
<evidence type="ECO:0000256" key="9">
    <source>
        <dbReference type="SAM" id="MobiDB-lite"/>
    </source>
</evidence>
<dbReference type="OrthoDB" id="8118055at2759"/>
<evidence type="ECO:0000256" key="4">
    <source>
        <dbReference type="ARBA" id="ARBA00023180"/>
    </source>
</evidence>
<dbReference type="GO" id="GO:0016020">
    <property type="term" value="C:membrane"/>
    <property type="evidence" value="ECO:0007669"/>
    <property type="project" value="InterPro"/>
</dbReference>
<keyword evidence="8" id="KW-0326">Glycosidase</keyword>
<dbReference type="GO" id="GO:0005509">
    <property type="term" value="F:calcium ion binding"/>
    <property type="evidence" value="ECO:0007669"/>
    <property type="project" value="InterPro"/>
</dbReference>
<sequence>MQHWIYVYKLLLCTVLLLLLLLASDVSGQKHFTRARKLELREDVRRMFQHAYEGYLRHASNYDELRPLTCDGHDTWGSYSLTLIDALDTLAVMGNFTEFQRVTQLLEQKMNFDRDINVSVFETNIRIVGGLLSAHLLSKRAGLDLEQGWPCQGPLLRMAEDVARRLLPAFDTNTGMPYGTVNLRYGVPKGETSVTCTAGVGTFLIEFGTLSRLTGNSIYEEVAMRAVHALWAHRSSIGLFGNHIDVQSGRWTALDSGIGAGVDSLFEYLVKASMLLNRPELLELFHEARSAIDKYMRKEDWYVWVGMNKGHVTLPVFQSLEAFWPGILSIVGDTEPALRTISRYIGVWKKYGFLPEFYNIAAGEASPNREVYPLRPELIESAMYLYRATRNEYLLELGEHMLETIEFSAKTKCGYATIRNVVTHEKENRMESFFLAETSKYLYLLFDEDNFLHDDGSGGELVSTEDDVCVVQAGAYIFNTEAHPMDMSALHCCHAHKEDIYAGLDLQRFSVRSIFERSRERQVAVQEQWTPQCHPGNYEHYYEQERERDGEKTEKAAGKDNGESATTTMAVDIEVFDEFQQPAGDLLVSNFERIREERELNQSLQRSEVPRNQLTVSDLDDFFAQRRENFASAAEALNYVLSFMGNFTMDVAFIRGLQLYDTNISSVLGPGAQKEYESRMRSLWQLYELEQQYAANIRLIQGLGLLSFQADGERMHGHLANVLESLDRSSSFEEVQTNGSSSSSASPSMPLTDIRQVILQARNGYAMAIVNTTAMQEFAQRIYLSGTTDAAGRYRPLLEPDELRQEDRLRPMKPAEERELFRYARRIIDFRKRMAETVDRLQTLMQETPLAAKSKEAAVKEDAHHQASGQAEVATVYADSKAKALEVMTTAQPDESKPHNHQKEKKQLTETTTAAAADLEMEPEETGSVWSQFVQTILRKTTVQRVKFDEAVLLEKTRKALEKYADKELPHHLFGCHRPEYIEAFAYRDFYPDAL</sequence>
<feature type="active site" description="Proton donor" evidence="6">
    <location>
        <position position="356"/>
    </location>
</feature>
<evidence type="ECO:0000313" key="12">
    <source>
        <dbReference type="RefSeq" id="XP_017029049.1"/>
    </source>
</evidence>
<comment type="subcellular location">
    <subcellularLocation>
        <location evidence="1">Endoplasmic reticulum</location>
    </subcellularLocation>
</comment>
<evidence type="ECO:0000256" key="7">
    <source>
        <dbReference type="PIRSR" id="PIRSR601382-2"/>
    </source>
</evidence>
<proteinExistence type="inferred from homology"/>
<protein>
    <recommendedName>
        <fullName evidence="8">alpha-1,2-Mannosidase</fullName>
        <ecNumber evidence="8">3.2.1.-</ecNumber>
    </recommendedName>
</protein>
<dbReference type="SUPFAM" id="SSF48225">
    <property type="entry name" value="Seven-hairpin glycosidases"/>
    <property type="match status" value="1"/>
</dbReference>
<evidence type="ECO:0000313" key="11">
    <source>
        <dbReference type="Proteomes" id="UP001652661"/>
    </source>
</evidence>
<feature type="active site" evidence="6">
    <location>
        <position position="263"/>
    </location>
</feature>
<keyword evidence="8" id="KW-0378">Hydrolase</keyword>
<comment type="cofactor">
    <cofactor evidence="7">
        <name>Ca(2+)</name>
        <dbReference type="ChEBI" id="CHEBI:29108"/>
    </cofactor>
</comment>
<dbReference type="InterPro" id="IPR012341">
    <property type="entry name" value="6hp_glycosidase-like_sf"/>
</dbReference>
<evidence type="ECO:0000256" key="2">
    <source>
        <dbReference type="ARBA" id="ARBA00007658"/>
    </source>
</evidence>
<keyword evidence="11" id="KW-1185">Reference proteome</keyword>
<dbReference type="InterPro" id="IPR036026">
    <property type="entry name" value="Seven-hairpin_glycosidases"/>
</dbReference>
<dbReference type="Gene3D" id="1.50.10.10">
    <property type="match status" value="1"/>
</dbReference>
<dbReference type="Proteomes" id="UP001652661">
    <property type="component" value="Chromosome X"/>
</dbReference>
<evidence type="ECO:0000256" key="1">
    <source>
        <dbReference type="ARBA" id="ARBA00004240"/>
    </source>
</evidence>
<reference evidence="12" key="1">
    <citation type="submission" date="2025-08" db="UniProtKB">
        <authorList>
            <consortium name="RefSeq"/>
        </authorList>
    </citation>
    <scope>IDENTIFICATION</scope>
    <source>
        <strain evidence="12">14028-0561.14</strain>
        <tissue evidence="12">Whole fly</tissue>
    </source>
</reference>
<evidence type="ECO:0000256" key="5">
    <source>
        <dbReference type="ARBA" id="ARBA00054385"/>
    </source>
</evidence>
<feature type="active site" description="Proton donor" evidence="6">
    <location>
        <position position="122"/>
    </location>
</feature>
<dbReference type="PANTHER" id="PTHR45679">
    <property type="entry name" value="ER DEGRADATION-ENHANCING ALPHA-MANNOSIDASE-LIKE PROTEIN 2"/>
    <property type="match status" value="1"/>
</dbReference>
<gene>
    <name evidence="12" type="primary">Edem1</name>
</gene>
<dbReference type="PRINTS" id="PR00747">
    <property type="entry name" value="GLYHDRLASE47"/>
</dbReference>
<dbReference type="GO" id="GO:1904154">
    <property type="term" value="P:positive regulation of retrograde protein transport, ER to cytosol"/>
    <property type="evidence" value="ECO:0007669"/>
    <property type="project" value="UniProtKB-ARBA"/>
</dbReference>
<feature type="binding site" evidence="7">
    <location>
        <position position="480"/>
    </location>
    <ligand>
        <name>Ca(2+)</name>
        <dbReference type="ChEBI" id="CHEBI:29108"/>
    </ligand>
</feature>
<dbReference type="PANTHER" id="PTHR45679:SF6">
    <property type="entry name" value="ER DEGRADATION-ENHANCING ALPHA-MANNOSIDASE-LIKE PROTEIN 2"/>
    <property type="match status" value="1"/>
</dbReference>
<name>A0A6P4J0S9_DROKI</name>
<evidence type="ECO:0000256" key="8">
    <source>
        <dbReference type="RuleBase" id="RU361193"/>
    </source>
</evidence>
<keyword evidence="7" id="KW-0479">Metal-binding</keyword>
<feature type="compositionally biased region" description="Basic and acidic residues" evidence="9">
    <location>
        <begin position="542"/>
        <end position="562"/>
    </location>
</feature>
<organism evidence="11 12">
    <name type="scientific">Drosophila kikkawai</name>
    <name type="common">Fruit fly</name>
    <dbReference type="NCBI Taxonomy" id="30033"/>
    <lineage>
        <taxon>Eukaryota</taxon>
        <taxon>Metazoa</taxon>
        <taxon>Ecdysozoa</taxon>
        <taxon>Arthropoda</taxon>
        <taxon>Hexapoda</taxon>
        <taxon>Insecta</taxon>
        <taxon>Pterygota</taxon>
        <taxon>Neoptera</taxon>
        <taxon>Endopterygota</taxon>
        <taxon>Diptera</taxon>
        <taxon>Brachycera</taxon>
        <taxon>Muscomorpha</taxon>
        <taxon>Ephydroidea</taxon>
        <taxon>Drosophilidae</taxon>
        <taxon>Drosophila</taxon>
        <taxon>Sophophora</taxon>
    </lineage>
</organism>
<keyword evidence="7" id="KW-0106">Calcium</keyword>
<dbReference type="GO" id="GO:0004571">
    <property type="term" value="F:mannosyl-oligosaccharide 1,2-alpha-mannosidase activity"/>
    <property type="evidence" value="ECO:0007669"/>
    <property type="project" value="InterPro"/>
</dbReference>
<evidence type="ECO:0000256" key="3">
    <source>
        <dbReference type="ARBA" id="ARBA00022824"/>
    </source>
</evidence>
<dbReference type="Pfam" id="PF01532">
    <property type="entry name" value="Glyco_hydro_47"/>
    <property type="match status" value="1"/>
</dbReference>
<dbReference type="EC" id="3.2.1.-" evidence="8"/>
<evidence type="ECO:0000256" key="10">
    <source>
        <dbReference type="SAM" id="SignalP"/>
    </source>
</evidence>
<feature type="chain" id="PRO_5027856784" description="alpha-1,2-Mannosidase" evidence="10">
    <location>
        <begin position="29"/>
        <end position="995"/>
    </location>
</feature>
<feature type="region of interest" description="Disordered" evidence="9">
    <location>
        <begin position="542"/>
        <end position="564"/>
    </location>
</feature>
<dbReference type="GO" id="GO:1904380">
    <property type="term" value="P:endoplasmic reticulum mannose trimming"/>
    <property type="evidence" value="ECO:0007669"/>
    <property type="project" value="InterPro"/>
</dbReference>
<feature type="active site" evidence="6">
    <location>
        <position position="377"/>
    </location>
</feature>
<dbReference type="RefSeq" id="XP_017029049.1">
    <property type="nucleotide sequence ID" value="XM_017173560.3"/>
</dbReference>
<comment type="similarity">
    <text evidence="2 8">Belongs to the glycosyl hydrolase 47 family.</text>
</comment>
<evidence type="ECO:0000256" key="6">
    <source>
        <dbReference type="PIRSR" id="PIRSR601382-1"/>
    </source>
</evidence>
<feature type="signal peptide" evidence="10">
    <location>
        <begin position="1"/>
        <end position="28"/>
    </location>
</feature>
<comment type="function">
    <text evidence="5">Involved in the endoplasmic reticulum-associated degradation (ERAD) pathway that targets misfolded glycoproteins for degradation in an N-glycan-dependent manner. May initiate ERAD by promoting the first mannose trimming step of ERAD substrates, from Man9GlcNAc2 to Man8GlcNAc2. Seems to recognize and bind to exposed hydrophobic regions in target proteins.</text>
</comment>
<dbReference type="GO" id="GO:0005975">
    <property type="term" value="P:carbohydrate metabolic process"/>
    <property type="evidence" value="ECO:0007669"/>
    <property type="project" value="InterPro"/>
</dbReference>
<dbReference type="InterPro" id="IPR001382">
    <property type="entry name" value="Glyco_hydro_47"/>
</dbReference>
<dbReference type="InterPro" id="IPR044674">
    <property type="entry name" value="EDEM1/2/3"/>
</dbReference>
<feature type="region of interest" description="Disordered" evidence="9">
    <location>
        <begin position="890"/>
        <end position="911"/>
    </location>
</feature>
<accession>A0A6P4J0S9</accession>
<keyword evidence="3" id="KW-0256">Endoplasmic reticulum</keyword>